<evidence type="ECO:0000313" key="1">
    <source>
        <dbReference type="EMBL" id="AQP51761.1"/>
    </source>
</evidence>
<dbReference type="Gene3D" id="3.90.1140.10">
    <property type="entry name" value="Cyclic phosphodiesterase"/>
    <property type="match status" value="1"/>
</dbReference>
<dbReference type="InterPro" id="IPR009097">
    <property type="entry name" value="Cyclic_Pdiesterase"/>
</dbReference>
<evidence type="ECO:0008006" key="3">
    <source>
        <dbReference type="Google" id="ProtNLM"/>
    </source>
</evidence>
<dbReference type="OrthoDB" id="5193841at2"/>
<accession>A0A1Q2D0H1</accession>
<organism evidence="1 2">
    <name type="scientific">Tessaracoccus flavescens</name>
    <dbReference type="NCBI Taxonomy" id="399497"/>
    <lineage>
        <taxon>Bacteria</taxon>
        <taxon>Bacillati</taxon>
        <taxon>Actinomycetota</taxon>
        <taxon>Actinomycetes</taxon>
        <taxon>Propionibacteriales</taxon>
        <taxon>Propionibacteriaceae</taxon>
        <taxon>Tessaracoccus</taxon>
    </lineage>
</organism>
<dbReference type="SUPFAM" id="SSF55144">
    <property type="entry name" value="LigT-like"/>
    <property type="match status" value="1"/>
</dbReference>
<evidence type="ECO:0000313" key="2">
    <source>
        <dbReference type="Proteomes" id="UP000188235"/>
    </source>
</evidence>
<gene>
    <name evidence="1" type="ORF">BW733_13965</name>
</gene>
<dbReference type="RefSeq" id="WP_077351359.1">
    <property type="nucleotide sequence ID" value="NZ_CP019607.1"/>
</dbReference>
<dbReference type="STRING" id="399497.BW733_13965"/>
<dbReference type="AlphaFoldDB" id="A0A1Q2D0H1"/>
<dbReference type="EMBL" id="CP019607">
    <property type="protein sequence ID" value="AQP51761.1"/>
    <property type="molecule type" value="Genomic_DNA"/>
</dbReference>
<protein>
    <recommendedName>
        <fullName evidence="3">2'-5' RNA ligase</fullName>
    </recommendedName>
</protein>
<reference evidence="1 2" key="1">
    <citation type="journal article" date="2008" name="Int. J. Syst. Evol. Microbiol.">
        <title>Tessaracoccus flavescens sp. nov., isolated from marine sediment.</title>
        <authorList>
            <person name="Lee D.W."/>
            <person name="Lee S.D."/>
        </authorList>
    </citation>
    <scope>NUCLEOTIDE SEQUENCE [LARGE SCALE GENOMIC DNA]</scope>
    <source>
        <strain evidence="1 2">SST-39T</strain>
    </source>
</reference>
<dbReference type="Proteomes" id="UP000188235">
    <property type="component" value="Chromosome"/>
</dbReference>
<proteinExistence type="predicted"/>
<sequence>MRSFFESMTPWPRNDGALHVYALPDDAVADRLEELSTRLDGVTGLPRMPRTWLHLTVRQLTQFDDLGQAELTRLCDELGLALSGLAPFELTMGAPTAHETTVNCDAEPSQPWDALVGAVRSAATSFAGDPLHPDPYGPHVTLAYATGEVDDREVRERLADAPAVGQVPIRQVHLVSVTVRPEIGTFDWTELANWELRG</sequence>
<dbReference type="Pfam" id="PF13563">
    <property type="entry name" value="2_5_RNA_ligase2"/>
    <property type="match status" value="1"/>
</dbReference>
<dbReference type="KEGG" id="tfa:BW733_13965"/>
<keyword evidence="2" id="KW-1185">Reference proteome</keyword>
<name>A0A1Q2D0H1_9ACTN</name>